<proteinExistence type="predicted"/>
<dbReference type="AlphaFoldDB" id="A0A9W7D2Z1"/>
<dbReference type="PANTHER" id="PTHR19303">
    <property type="entry name" value="TRANSPOSON"/>
    <property type="match status" value="1"/>
</dbReference>
<sequence>MGFQNITLQKPYLKAELNDVVGMYDPSNGFNMDEAGLCNNRAPVGDICTRKKPGFKASKTRVTVAFCTNADGTELLPLLYIGRSRKPLCFTKNTGAKLGFNYKNNAKAWMTSPIFQQWV</sequence>
<evidence type="ECO:0000313" key="2">
    <source>
        <dbReference type="EMBL" id="GMF48835.1"/>
    </source>
</evidence>
<accession>A0A9W7D2Z1</accession>
<dbReference type="InterPro" id="IPR050863">
    <property type="entry name" value="CenT-Element_Derived"/>
</dbReference>
<dbReference type="PANTHER" id="PTHR19303:SF73">
    <property type="entry name" value="PROTEIN PDC2"/>
    <property type="match status" value="1"/>
</dbReference>
<feature type="domain" description="DDE-1" evidence="1">
    <location>
        <begin position="59"/>
        <end position="118"/>
    </location>
</feature>
<dbReference type="Proteomes" id="UP001165121">
    <property type="component" value="Unassembled WGS sequence"/>
</dbReference>
<dbReference type="OrthoDB" id="126713at2759"/>
<dbReference type="GO" id="GO:0005634">
    <property type="term" value="C:nucleus"/>
    <property type="evidence" value="ECO:0007669"/>
    <property type="project" value="TreeGrafter"/>
</dbReference>
<protein>
    <submittedName>
        <fullName evidence="2">Unnamed protein product</fullName>
    </submittedName>
</protein>
<dbReference type="InterPro" id="IPR004875">
    <property type="entry name" value="DDE_SF_endonuclease_dom"/>
</dbReference>
<reference evidence="2" key="1">
    <citation type="submission" date="2023-04" db="EMBL/GenBank/DDBJ databases">
        <title>Phytophthora fragariaefolia NBRC 109709.</title>
        <authorList>
            <person name="Ichikawa N."/>
            <person name="Sato H."/>
            <person name="Tonouchi N."/>
        </authorList>
    </citation>
    <scope>NUCLEOTIDE SEQUENCE</scope>
    <source>
        <strain evidence="2">NBRC 109709</strain>
    </source>
</reference>
<comment type="caution">
    <text evidence="2">The sequence shown here is derived from an EMBL/GenBank/DDBJ whole genome shotgun (WGS) entry which is preliminary data.</text>
</comment>
<evidence type="ECO:0000259" key="1">
    <source>
        <dbReference type="Pfam" id="PF03184"/>
    </source>
</evidence>
<dbReference type="EMBL" id="BSXT01002413">
    <property type="protein sequence ID" value="GMF48835.1"/>
    <property type="molecule type" value="Genomic_DNA"/>
</dbReference>
<dbReference type="Pfam" id="PF03184">
    <property type="entry name" value="DDE_1"/>
    <property type="match status" value="1"/>
</dbReference>
<organism evidence="2 3">
    <name type="scientific">Phytophthora fragariaefolia</name>
    <dbReference type="NCBI Taxonomy" id="1490495"/>
    <lineage>
        <taxon>Eukaryota</taxon>
        <taxon>Sar</taxon>
        <taxon>Stramenopiles</taxon>
        <taxon>Oomycota</taxon>
        <taxon>Peronosporomycetes</taxon>
        <taxon>Peronosporales</taxon>
        <taxon>Peronosporaceae</taxon>
        <taxon>Phytophthora</taxon>
    </lineage>
</organism>
<gene>
    <name evidence="2" type="ORF">Pfra01_001905000</name>
</gene>
<name>A0A9W7D2Z1_9STRA</name>
<keyword evidence="3" id="KW-1185">Reference proteome</keyword>
<evidence type="ECO:0000313" key="3">
    <source>
        <dbReference type="Proteomes" id="UP001165121"/>
    </source>
</evidence>
<dbReference type="GO" id="GO:0003677">
    <property type="term" value="F:DNA binding"/>
    <property type="evidence" value="ECO:0007669"/>
    <property type="project" value="TreeGrafter"/>
</dbReference>